<dbReference type="AlphaFoldDB" id="A0A2V1JUK9"/>
<organism evidence="1 2">
    <name type="scientific">Eubacterium ramulus</name>
    <dbReference type="NCBI Taxonomy" id="39490"/>
    <lineage>
        <taxon>Bacteria</taxon>
        <taxon>Bacillati</taxon>
        <taxon>Bacillota</taxon>
        <taxon>Clostridia</taxon>
        <taxon>Eubacteriales</taxon>
        <taxon>Eubacteriaceae</taxon>
        <taxon>Eubacterium</taxon>
    </lineage>
</organism>
<reference evidence="1 2" key="1">
    <citation type="submission" date="2014-09" db="EMBL/GenBank/DDBJ databases">
        <title>Butyrate-producing bacteria isolated from human gut.</title>
        <authorList>
            <person name="Zhang Q."/>
            <person name="Zhao L."/>
        </authorList>
    </citation>
    <scope>NUCLEOTIDE SEQUENCE [LARGE SCALE GENOMIC DNA]</scope>
    <source>
        <strain evidence="1 2">21</strain>
    </source>
</reference>
<protein>
    <submittedName>
        <fullName evidence="1">Uncharacterized protein</fullName>
    </submittedName>
</protein>
<evidence type="ECO:0000313" key="1">
    <source>
        <dbReference type="EMBL" id="PWE86158.1"/>
    </source>
</evidence>
<comment type="caution">
    <text evidence="1">The sequence shown here is derived from an EMBL/GenBank/DDBJ whole genome shotgun (WGS) entry which is preliminary data.</text>
</comment>
<keyword evidence="2" id="KW-1185">Reference proteome</keyword>
<gene>
    <name evidence="1" type="ORF">LG34_11580</name>
</gene>
<dbReference type="Proteomes" id="UP000245288">
    <property type="component" value="Unassembled WGS sequence"/>
</dbReference>
<name>A0A2V1JUK9_EUBRA</name>
<dbReference type="EMBL" id="JRFU01000123">
    <property type="protein sequence ID" value="PWE86158.1"/>
    <property type="molecule type" value="Genomic_DNA"/>
</dbReference>
<accession>A0A2V1JUK9</accession>
<dbReference type="OrthoDB" id="2084702at2"/>
<dbReference type="RefSeq" id="WP_109216111.1">
    <property type="nucleotide sequence ID" value="NZ_JAQDGV010000002.1"/>
</dbReference>
<evidence type="ECO:0000313" key="2">
    <source>
        <dbReference type="Proteomes" id="UP000245288"/>
    </source>
</evidence>
<sequence>MTNFWKLKDFRPFSVLYAYIEHEDYLADALFIQEQISVRFSQEMVKNGEKYHVIFGRVRKKDCEKFEKALEKLPDKMLLCGHTDYADFCNDIDEKLRLGMKELLA</sequence>
<proteinExistence type="predicted"/>